<evidence type="ECO:0000256" key="1">
    <source>
        <dbReference type="SAM" id="SignalP"/>
    </source>
</evidence>
<feature type="signal peptide" evidence="1">
    <location>
        <begin position="1"/>
        <end position="16"/>
    </location>
</feature>
<protein>
    <submittedName>
        <fullName evidence="2">Uncharacterized protein</fullName>
    </submittedName>
</protein>
<feature type="chain" id="PRO_5031237058" evidence="1">
    <location>
        <begin position="17"/>
        <end position="66"/>
    </location>
</feature>
<reference evidence="3" key="1">
    <citation type="journal article" date="2021" name="BMC Genomics">
        <title>Chromosome-level genome assembly and manually-curated proteome of model necrotroph Parastagonospora nodorum Sn15 reveals a genome-wide trove of candidate effector homologs, and redundancy of virulence-related functions within an accessory chromosome.</title>
        <authorList>
            <person name="Bertazzoni S."/>
            <person name="Jones D.A.B."/>
            <person name="Phan H.T."/>
            <person name="Tan K.-C."/>
            <person name="Hane J.K."/>
        </authorList>
    </citation>
    <scope>NUCLEOTIDE SEQUENCE [LARGE SCALE GENOMIC DNA]</scope>
    <source>
        <strain evidence="3">SN15 / ATCC MYA-4574 / FGSC 10173)</strain>
    </source>
</reference>
<dbReference type="Proteomes" id="UP000663193">
    <property type="component" value="Chromosome 4"/>
</dbReference>
<dbReference type="EMBL" id="CP069026">
    <property type="protein sequence ID" value="QRC93976.1"/>
    <property type="molecule type" value="Genomic_DNA"/>
</dbReference>
<organism evidence="2 3">
    <name type="scientific">Phaeosphaeria nodorum (strain SN15 / ATCC MYA-4574 / FGSC 10173)</name>
    <name type="common">Glume blotch fungus</name>
    <name type="synonym">Parastagonospora nodorum</name>
    <dbReference type="NCBI Taxonomy" id="321614"/>
    <lineage>
        <taxon>Eukaryota</taxon>
        <taxon>Fungi</taxon>
        <taxon>Dikarya</taxon>
        <taxon>Ascomycota</taxon>
        <taxon>Pezizomycotina</taxon>
        <taxon>Dothideomycetes</taxon>
        <taxon>Pleosporomycetidae</taxon>
        <taxon>Pleosporales</taxon>
        <taxon>Pleosporineae</taxon>
        <taxon>Phaeosphaeriaceae</taxon>
        <taxon>Parastagonospora</taxon>
    </lineage>
</organism>
<feature type="non-terminal residue" evidence="2">
    <location>
        <position position="1"/>
    </location>
</feature>
<proteinExistence type="predicted"/>
<keyword evidence="3" id="KW-1185">Reference proteome</keyword>
<sequence>EACGVWLLSTTMYISSLEVTCLPVCVPRIFFLRVCHTRSFVCAALFKARRGTVASCFAAAIPSVSP</sequence>
<keyword evidence="1" id="KW-0732">Signal</keyword>
<name>A0A7U2HZ46_PHANO</name>
<gene>
    <name evidence="2" type="ORF">JI435_309890</name>
</gene>
<evidence type="ECO:0000313" key="3">
    <source>
        <dbReference type="Proteomes" id="UP000663193"/>
    </source>
</evidence>
<dbReference type="AlphaFoldDB" id="A0A7U2HZ46"/>
<dbReference type="OrthoDB" id="10408122at2759"/>
<accession>A0A7U2HZ46</accession>
<evidence type="ECO:0000313" key="2">
    <source>
        <dbReference type="EMBL" id="QRC93976.1"/>
    </source>
</evidence>
<dbReference type="VEuPathDB" id="FungiDB:JI435_309890"/>